<evidence type="ECO:0000256" key="1">
    <source>
        <dbReference type="SAM" id="MobiDB-lite"/>
    </source>
</evidence>
<proteinExistence type="predicted"/>
<organism evidence="3 4">
    <name type="scientific">Mycetocola zhadangensis</name>
    <dbReference type="NCBI Taxonomy" id="1164595"/>
    <lineage>
        <taxon>Bacteria</taxon>
        <taxon>Bacillati</taxon>
        <taxon>Actinomycetota</taxon>
        <taxon>Actinomycetes</taxon>
        <taxon>Micrococcales</taxon>
        <taxon>Microbacteriaceae</taxon>
        <taxon>Mycetocola</taxon>
    </lineage>
</organism>
<keyword evidence="4" id="KW-1185">Reference proteome</keyword>
<evidence type="ECO:0000256" key="2">
    <source>
        <dbReference type="SAM" id="Phobius"/>
    </source>
</evidence>
<feature type="region of interest" description="Disordered" evidence="1">
    <location>
        <begin position="189"/>
        <end position="218"/>
    </location>
</feature>
<keyword evidence="2" id="KW-0812">Transmembrane</keyword>
<comment type="caution">
    <text evidence="3">The sequence shown here is derived from an EMBL/GenBank/DDBJ whole genome shotgun (WGS) entry which is preliminary data.</text>
</comment>
<dbReference type="AlphaFoldDB" id="A0A3L7J5I9"/>
<evidence type="ECO:0000313" key="3">
    <source>
        <dbReference type="EMBL" id="RLQ85907.1"/>
    </source>
</evidence>
<dbReference type="RefSeq" id="WP_121658269.1">
    <property type="nucleotide sequence ID" value="NZ_BMEK01000001.1"/>
</dbReference>
<dbReference type="Proteomes" id="UP000282460">
    <property type="component" value="Unassembled WGS sequence"/>
</dbReference>
<name>A0A3L7J5I9_9MICO</name>
<reference evidence="3 4" key="1">
    <citation type="submission" date="2018-10" db="EMBL/GenBank/DDBJ databases">
        <authorList>
            <person name="Li J."/>
        </authorList>
    </citation>
    <scope>NUCLEOTIDE SEQUENCE [LARGE SCALE GENOMIC DNA]</scope>
    <source>
        <strain evidence="3 4">ZD1-4</strain>
    </source>
</reference>
<gene>
    <name evidence="3" type="ORF">D9V28_03385</name>
</gene>
<feature type="transmembrane region" description="Helical" evidence="2">
    <location>
        <begin position="20"/>
        <end position="45"/>
    </location>
</feature>
<dbReference type="EMBL" id="RCWJ01000001">
    <property type="protein sequence ID" value="RLQ85907.1"/>
    <property type="molecule type" value="Genomic_DNA"/>
</dbReference>
<accession>A0A3L7J5I9</accession>
<sequence length="247" mass="27254">MEWLNEFVSWLTATDTRPVLFTAAVIFIAIIVSALLAASITKAAVRRLIAQRDRDLKTAAIAALVDASTEAAAWNSLTLQEQALADRAVAQADIQLRLLPIKGASTAANWSAHQLAEMKRNSATFGYELGPVVAEFRDRLVEWQNKPNRAKRVFESDLERWRFENTANEKTLLAEQDAWATRQHHEKYAAEESVDKSITAESPVAPAAFSRTETDVPDTTTQKLIDDVAAMDVARSTATGTDEKKLA</sequence>
<keyword evidence="2" id="KW-1133">Transmembrane helix</keyword>
<protein>
    <submittedName>
        <fullName evidence="3">Uncharacterized protein</fullName>
    </submittedName>
</protein>
<dbReference type="OrthoDB" id="5125431at2"/>
<keyword evidence="2" id="KW-0472">Membrane</keyword>
<evidence type="ECO:0000313" key="4">
    <source>
        <dbReference type="Proteomes" id="UP000282460"/>
    </source>
</evidence>